<evidence type="ECO:0000313" key="2">
    <source>
        <dbReference type="Proteomes" id="UP001165060"/>
    </source>
</evidence>
<evidence type="ECO:0000313" key="1">
    <source>
        <dbReference type="EMBL" id="GMI39605.1"/>
    </source>
</evidence>
<reference evidence="1 2" key="1">
    <citation type="journal article" date="2023" name="Commun. Biol.">
        <title>Genome analysis of Parmales, the sister group of diatoms, reveals the evolutionary specialization of diatoms from phago-mixotrophs to photoautotrophs.</title>
        <authorList>
            <person name="Ban H."/>
            <person name="Sato S."/>
            <person name="Yoshikawa S."/>
            <person name="Yamada K."/>
            <person name="Nakamura Y."/>
            <person name="Ichinomiya M."/>
            <person name="Sato N."/>
            <person name="Blanc-Mathieu R."/>
            <person name="Endo H."/>
            <person name="Kuwata A."/>
            <person name="Ogata H."/>
        </authorList>
    </citation>
    <scope>NUCLEOTIDE SEQUENCE [LARGE SCALE GENOMIC DNA]</scope>
</reference>
<dbReference type="Proteomes" id="UP001165060">
    <property type="component" value="Unassembled WGS sequence"/>
</dbReference>
<proteinExistence type="predicted"/>
<name>A0ABQ6N3N8_9STRA</name>
<keyword evidence="2" id="KW-1185">Reference proteome</keyword>
<comment type="caution">
    <text evidence="1">The sequence shown here is derived from an EMBL/GenBank/DDBJ whole genome shotgun (WGS) entry which is preliminary data.</text>
</comment>
<accession>A0ABQ6N3N8</accession>
<gene>
    <name evidence="1" type="ORF">TeGR_g11475</name>
</gene>
<dbReference type="EMBL" id="BRYB01003616">
    <property type="protein sequence ID" value="GMI39605.1"/>
    <property type="molecule type" value="Genomic_DNA"/>
</dbReference>
<organism evidence="1 2">
    <name type="scientific">Tetraparma gracilis</name>
    <dbReference type="NCBI Taxonomy" id="2962635"/>
    <lineage>
        <taxon>Eukaryota</taxon>
        <taxon>Sar</taxon>
        <taxon>Stramenopiles</taxon>
        <taxon>Ochrophyta</taxon>
        <taxon>Bolidophyceae</taxon>
        <taxon>Parmales</taxon>
        <taxon>Triparmaceae</taxon>
        <taxon>Tetraparma</taxon>
    </lineage>
</organism>
<protein>
    <submittedName>
        <fullName evidence="1">Uncharacterized protein</fullName>
    </submittedName>
</protein>
<sequence length="140" mass="16066">YLETGYERARVLNSDGPKMRARSLYDMVAYLINPDAQELAEAEEEAIRIAVAEFREEQALHDEEMELNLAFLDRGAPERFVRNLFIKMRHGRRETPGPGRRKLAAGGGRHLEGLWEHEVGVDAVPVARGFEKRRFLKEGF</sequence>
<feature type="non-terminal residue" evidence="1">
    <location>
        <position position="1"/>
    </location>
</feature>